<dbReference type="Proteomes" id="UP000428803">
    <property type="component" value="Chromosome"/>
</dbReference>
<dbReference type="RefSeq" id="WP_158899868.1">
    <property type="nucleotide sequence ID" value="NZ_CP035733.1"/>
</dbReference>
<evidence type="ECO:0000313" key="2">
    <source>
        <dbReference type="Proteomes" id="UP000428803"/>
    </source>
</evidence>
<reference evidence="2" key="1">
    <citation type="submission" date="2019-01" db="EMBL/GenBank/DDBJ databases">
        <title>Sphingorhabdus lacus sp.nov., isolated from an oligotrophic freshwater lake.</title>
        <authorList>
            <person name="Park M."/>
        </authorList>
    </citation>
    <scope>NUCLEOTIDE SEQUENCE [LARGE SCALE GENOMIC DNA]</scope>
    <source>
        <strain evidence="2">IMCC1753</strain>
    </source>
</reference>
<dbReference type="OrthoDB" id="9785398at2"/>
<keyword evidence="1" id="KW-0456">Lyase</keyword>
<proteinExistence type="predicted"/>
<evidence type="ECO:0000313" key="1">
    <source>
        <dbReference type="EMBL" id="QGY80544.1"/>
    </source>
</evidence>
<organism evidence="1 2">
    <name type="scientific">Sphingorhabdus lacus</name>
    <dbReference type="NCBI Taxonomy" id="392610"/>
    <lineage>
        <taxon>Bacteria</taxon>
        <taxon>Pseudomonadati</taxon>
        <taxon>Pseudomonadota</taxon>
        <taxon>Alphaproteobacteria</taxon>
        <taxon>Sphingomonadales</taxon>
        <taxon>Sphingomonadaceae</taxon>
        <taxon>Sphingorhabdus</taxon>
    </lineage>
</organism>
<keyword evidence="1" id="KW-0670">Pyruvate</keyword>
<dbReference type="AlphaFoldDB" id="A0A6I6L797"/>
<sequence length="251" mass="25871">MNDKIKHFGDLHVPGDPLILYNIWDAGSAKAVSEAGAKAIATGSWGVACSLGFKDGETLPIDAALANLERILSVTDLPVTIDMEAGYGADPAAVGASVARAAAAGAVGINIEDKDPVTRKLFETPDAAARIKAAAASGLWVNARADLFILTPKEQHDAAVVDAVVERAKAYADAGASSLFVPFIYEAVLIGRLCEKSPLPVNILVGEAIPDIKTLAGLGVARISHGHGPWAKAMQDLGEAARAAMASLNQG</sequence>
<dbReference type="InterPro" id="IPR039556">
    <property type="entry name" value="ICL/PEPM"/>
</dbReference>
<dbReference type="Pfam" id="PF13714">
    <property type="entry name" value="PEP_mutase"/>
    <property type="match status" value="1"/>
</dbReference>
<keyword evidence="2" id="KW-1185">Reference proteome</keyword>
<name>A0A6I6L797_9SPHN</name>
<accession>A0A6I6L797</accession>
<dbReference type="GO" id="GO:0016829">
    <property type="term" value="F:lyase activity"/>
    <property type="evidence" value="ECO:0007669"/>
    <property type="project" value="UniProtKB-KW"/>
</dbReference>
<protein>
    <submittedName>
        <fullName evidence="1">Isocitrate lyase/phosphoenolpyruvate mutase family protein</fullName>
    </submittedName>
</protein>
<dbReference type="KEGG" id="slaa:EUU25_07865"/>
<dbReference type="CDD" id="cd00377">
    <property type="entry name" value="ICL_PEPM"/>
    <property type="match status" value="1"/>
</dbReference>
<dbReference type="EMBL" id="CP035733">
    <property type="protein sequence ID" value="QGY80544.1"/>
    <property type="molecule type" value="Genomic_DNA"/>
</dbReference>
<dbReference type="InterPro" id="IPR015813">
    <property type="entry name" value="Pyrv/PenolPyrv_kinase-like_dom"/>
</dbReference>
<gene>
    <name evidence="1" type="ORF">EUU25_07865</name>
</gene>
<dbReference type="PANTHER" id="PTHR42905:SF16">
    <property type="entry name" value="CARBOXYPHOSPHONOENOLPYRUVATE PHOSPHONOMUTASE-LIKE PROTEIN (AFU_ORTHOLOGUE AFUA_5G07230)"/>
    <property type="match status" value="1"/>
</dbReference>
<dbReference type="InterPro" id="IPR040442">
    <property type="entry name" value="Pyrv_kinase-like_dom_sf"/>
</dbReference>
<dbReference type="Gene3D" id="3.20.20.60">
    <property type="entry name" value="Phosphoenolpyruvate-binding domains"/>
    <property type="match status" value="1"/>
</dbReference>
<dbReference type="PANTHER" id="PTHR42905">
    <property type="entry name" value="PHOSPHOENOLPYRUVATE CARBOXYLASE"/>
    <property type="match status" value="1"/>
</dbReference>
<dbReference type="SUPFAM" id="SSF51621">
    <property type="entry name" value="Phosphoenolpyruvate/pyruvate domain"/>
    <property type="match status" value="1"/>
</dbReference>